<dbReference type="AlphaFoldDB" id="A0A9W8DQF1"/>
<protein>
    <submittedName>
        <fullName evidence="2">Uncharacterized protein</fullName>
    </submittedName>
</protein>
<sequence length="86" mass="9795">MALSFAVALPNPKDTTEVEAESSDDWREKAEASDLPKRCKKCARKADTWKEYTECAIERECYEPNASYDLMATFGSKVSKTTKRKH</sequence>
<accession>A0A9W8DQF1</accession>
<evidence type="ECO:0000313" key="3">
    <source>
        <dbReference type="Proteomes" id="UP001150569"/>
    </source>
</evidence>
<dbReference type="EMBL" id="JANBPT010000448">
    <property type="protein sequence ID" value="KAJ1920326.1"/>
    <property type="molecule type" value="Genomic_DNA"/>
</dbReference>
<feature type="non-terminal residue" evidence="2">
    <location>
        <position position="86"/>
    </location>
</feature>
<reference evidence="2" key="1">
    <citation type="submission" date="2022-07" db="EMBL/GenBank/DDBJ databases">
        <title>Phylogenomic reconstructions and comparative analyses of Kickxellomycotina fungi.</title>
        <authorList>
            <person name="Reynolds N.K."/>
            <person name="Stajich J.E."/>
            <person name="Barry K."/>
            <person name="Grigoriev I.V."/>
            <person name="Crous P."/>
            <person name="Smith M.E."/>
        </authorList>
    </citation>
    <scope>NUCLEOTIDE SEQUENCE</scope>
    <source>
        <strain evidence="2">RSA 861</strain>
    </source>
</reference>
<evidence type="ECO:0000313" key="2">
    <source>
        <dbReference type="EMBL" id="KAJ1920326.1"/>
    </source>
</evidence>
<name>A0A9W8DQF1_9FUNG</name>
<evidence type="ECO:0000256" key="1">
    <source>
        <dbReference type="SAM" id="MobiDB-lite"/>
    </source>
</evidence>
<dbReference type="Proteomes" id="UP001150569">
    <property type="component" value="Unassembled WGS sequence"/>
</dbReference>
<feature type="region of interest" description="Disordered" evidence="1">
    <location>
        <begin position="1"/>
        <end position="29"/>
    </location>
</feature>
<organism evidence="2 3">
    <name type="scientific">Tieghemiomyces parasiticus</name>
    <dbReference type="NCBI Taxonomy" id="78921"/>
    <lineage>
        <taxon>Eukaryota</taxon>
        <taxon>Fungi</taxon>
        <taxon>Fungi incertae sedis</taxon>
        <taxon>Zoopagomycota</taxon>
        <taxon>Kickxellomycotina</taxon>
        <taxon>Dimargaritomycetes</taxon>
        <taxon>Dimargaritales</taxon>
        <taxon>Dimargaritaceae</taxon>
        <taxon>Tieghemiomyces</taxon>
    </lineage>
</organism>
<gene>
    <name evidence="2" type="ORF">IWQ60_007031</name>
</gene>
<proteinExistence type="predicted"/>
<comment type="caution">
    <text evidence="2">The sequence shown here is derived from an EMBL/GenBank/DDBJ whole genome shotgun (WGS) entry which is preliminary data.</text>
</comment>
<keyword evidence="3" id="KW-1185">Reference proteome</keyword>